<evidence type="ECO:0000313" key="3">
    <source>
        <dbReference type="EMBL" id="UZK58266.1"/>
    </source>
</evidence>
<organism evidence="3 4">
    <name type="scientific">Streptomyces drozdowiczii</name>
    <dbReference type="NCBI Taxonomy" id="202862"/>
    <lineage>
        <taxon>Bacteria</taxon>
        <taxon>Bacillati</taxon>
        <taxon>Actinomycetota</taxon>
        <taxon>Actinomycetes</taxon>
        <taxon>Kitasatosporales</taxon>
        <taxon>Streptomycetaceae</taxon>
        <taxon>Streptomyces</taxon>
    </lineage>
</organism>
<evidence type="ECO:0000256" key="1">
    <source>
        <dbReference type="SAM" id="MobiDB-lite"/>
    </source>
</evidence>
<feature type="transmembrane region" description="Helical" evidence="2">
    <location>
        <begin position="39"/>
        <end position="61"/>
    </location>
</feature>
<protein>
    <submittedName>
        <fullName evidence="3">Uncharacterized protein</fullName>
    </submittedName>
</protein>
<dbReference type="RefSeq" id="WP_265546863.1">
    <property type="nucleotide sequence ID" value="NZ_CP098740.1"/>
</dbReference>
<proteinExistence type="predicted"/>
<sequence length="232" mass="23959">MIGRWPGGRGRIWGGPYTVPQMVVLAGSLTLLLLTRAVWAHFGLLNYVLALGMPYGLSLLVRHVQVDGRSPLSVAASSLGLLTRPSGGRLGGRPLKALRGRRPVIGVCSITWAPDGAVRAPEQTVAAPRLRASRAGTGVPGSGSALRPGAVARRCVDRDQGDDLDQDDVVLPPTGGLGAAGRDSADANGAGGAGRDGALVERPVPVAAALLAARRRKVREDVSDPRGARRGV</sequence>
<keyword evidence="2" id="KW-0472">Membrane</keyword>
<keyword evidence="4" id="KW-1185">Reference proteome</keyword>
<name>A0ABY6Q2K2_9ACTN</name>
<feature type="region of interest" description="Disordered" evidence="1">
    <location>
        <begin position="158"/>
        <end position="199"/>
    </location>
</feature>
<keyword evidence="2" id="KW-0812">Transmembrane</keyword>
<evidence type="ECO:0000256" key="2">
    <source>
        <dbReference type="SAM" id="Phobius"/>
    </source>
</evidence>
<dbReference type="Proteomes" id="UP001164963">
    <property type="component" value="Chromosome"/>
</dbReference>
<accession>A0ABY6Q2K2</accession>
<gene>
    <name evidence="3" type="ORF">NEH16_33050</name>
</gene>
<evidence type="ECO:0000313" key="4">
    <source>
        <dbReference type="Proteomes" id="UP001164963"/>
    </source>
</evidence>
<feature type="transmembrane region" description="Helical" evidence="2">
    <location>
        <begin position="12"/>
        <end position="33"/>
    </location>
</feature>
<keyword evidence="2" id="KW-1133">Transmembrane helix</keyword>
<reference evidence="3" key="1">
    <citation type="journal article" date="2022" name="Front. Microbiol.">
        <title>Mirubactin C rescues the lethal effect of cell wall biosynthesis mutations in Bacillus subtilis.</title>
        <authorList>
            <person name="Kepplinger B."/>
            <person name="Wen X."/>
            <person name="Tyler A.R."/>
            <person name="Kim B.Y."/>
            <person name="Brown J."/>
            <person name="Banks P."/>
            <person name="Dashti Y."/>
            <person name="Mackenzie E.S."/>
            <person name="Wills C."/>
            <person name="Kawai Y."/>
            <person name="Waldron K.J."/>
            <person name="Allenby N.E.E."/>
            <person name="Wu L.J."/>
            <person name="Hall M.J."/>
            <person name="Errington J."/>
        </authorList>
    </citation>
    <scope>NUCLEOTIDE SEQUENCE</scope>
    <source>
        <strain evidence="3">MDA8-470</strain>
    </source>
</reference>
<dbReference type="EMBL" id="CP098740">
    <property type="protein sequence ID" value="UZK58266.1"/>
    <property type="molecule type" value="Genomic_DNA"/>
</dbReference>